<sequence>MKAISNIELDLCRGRKGGISLSPLYAELGRREYQRG</sequence>
<organism evidence="1 2">
    <name type="scientific">Halomonas cerina</name>
    <dbReference type="NCBI Taxonomy" id="447424"/>
    <lineage>
        <taxon>Bacteria</taxon>
        <taxon>Pseudomonadati</taxon>
        <taxon>Pseudomonadota</taxon>
        <taxon>Gammaproteobacteria</taxon>
        <taxon>Oceanospirillales</taxon>
        <taxon>Halomonadaceae</taxon>
        <taxon>Halomonas</taxon>
    </lineage>
</organism>
<comment type="caution">
    <text evidence="1">The sequence shown here is derived from an EMBL/GenBank/DDBJ whole genome shotgun (WGS) entry which is preliminary data.</text>
</comment>
<name>A0A839V603_9GAMM</name>
<dbReference type="AlphaFoldDB" id="A0A839V603"/>
<accession>A0A839V603</accession>
<keyword evidence="2" id="KW-1185">Reference proteome</keyword>
<evidence type="ECO:0000313" key="1">
    <source>
        <dbReference type="EMBL" id="MBB3189225.1"/>
    </source>
</evidence>
<dbReference type="Proteomes" id="UP000547614">
    <property type="component" value="Unassembled WGS sequence"/>
</dbReference>
<gene>
    <name evidence="1" type="ORF">FHR94_000447</name>
</gene>
<proteinExistence type="predicted"/>
<reference evidence="1 2" key="1">
    <citation type="submission" date="2020-08" db="EMBL/GenBank/DDBJ databases">
        <title>Genomic Encyclopedia of Type Strains, Phase III (KMG-III): the genomes of soil and plant-associated and newly described type strains.</title>
        <authorList>
            <person name="Whitman W."/>
        </authorList>
    </citation>
    <scope>NUCLEOTIDE SEQUENCE [LARGE SCALE GENOMIC DNA]</scope>
    <source>
        <strain evidence="1 2">CECT 7282</strain>
    </source>
</reference>
<dbReference type="EMBL" id="JACHXP010000002">
    <property type="protein sequence ID" value="MBB3189225.1"/>
    <property type="molecule type" value="Genomic_DNA"/>
</dbReference>
<protein>
    <submittedName>
        <fullName evidence="1">Uncharacterized protein</fullName>
    </submittedName>
</protein>
<evidence type="ECO:0000313" key="2">
    <source>
        <dbReference type="Proteomes" id="UP000547614"/>
    </source>
</evidence>